<protein>
    <recommendedName>
        <fullName evidence="6">Protein pelota homolog</fullName>
    </recommendedName>
</protein>
<dbReference type="GO" id="GO:0046872">
    <property type="term" value="F:metal ion binding"/>
    <property type="evidence" value="ECO:0007669"/>
    <property type="project" value="UniProtKB-KW"/>
</dbReference>
<evidence type="ECO:0000313" key="8">
    <source>
        <dbReference type="EMBL" id="OQR95204.1"/>
    </source>
</evidence>
<dbReference type="Pfam" id="PF26356">
    <property type="entry name" value="Pelota_N"/>
    <property type="match status" value="1"/>
</dbReference>
<dbReference type="GO" id="GO:0070651">
    <property type="term" value="P:nonfunctional rRNA decay"/>
    <property type="evidence" value="ECO:0007669"/>
    <property type="project" value="TreeGrafter"/>
</dbReference>
<dbReference type="InterPro" id="IPR005140">
    <property type="entry name" value="eRF1_Pelota-like_N"/>
</dbReference>
<dbReference type="InterPro" id="IPR005141">
    <property type="entry name" value="eRF1_2"/>
</dbReference>
<dbReference type="GO" id="GO:0070966">
    <property type="term" value="P:nuclear-transcribed mRNA catabolic process, no-go decay"/>
    <property type="evidence" value="ECO:0007669"/>
    <property type="project" value="InterPro"/>
</dbReference>
<feature type="domain" description="eRF1/Pelota-like N-terminal" evidence="7">
    <location>
        <begin position="1"/>
        <end position="131"/>
    </location>
</feature>
<evidence type="ECO:0000256" key="5">
    <source>
        <dbReference type="ARBA" id="ARBA00022723"/>
    </source>
</evidence>
<dbReference type="SUPFAM" id="SSF53137">
    <property type="entry name" value="Translational machinery components"/>
    <property type="match status" value="1"/>
</dbReference>
<gene>
    <name evidence="8" type="ORF">ACHHYP_00164</name>
</gene>
<dbReference type="SUPFAM" id="SSF159065">
    <property type="entry name" value="Dom34/Pelota N-terminal domain-like"/>
    <property type="match status" value="1"/>
</dbReference>
<proteinExistence type="inferred from homology"/>
<dbReference type="GO" id="GO:0070481">
    <property type="term" value="P:nuclear-transcribed mRNA catabolic process, non-stop decay"/>
    <property type="evidence" value="ECO:0007669"/>
    <property type="project" value="InterPro"/>
</dbReference>
<dbReference type="InterPro" id="IPR038069">
    <property type="entry name" value="Pelota/DOM34_N"/>
</dbReference>
<sequence length="406" mass="45398">MKLLKRSISEKDGTGSVVLRAEDPEDMWHVFNLMHKGDTVKTTTVRKVIKEGTTGSTTSQRVRMTLCLEMEHIDFDPAKCLLRIRGKNVEENPHVRMGAYHTIDLELSKDFTLAKQCWDLMSLERIDTACNVAKQAEAAAVVMQAGLAHVCLIKGHMTVIRAKLETSIPRKRAGNTSHAKGMERFYDSIVQAIKRHVDFALVKCVLLASPGFVKDDFHKFMMEYALRADDKVLLENKSKFILCHASSGHKHALDEVLTDPKVQSQLEDTKAAGDVKCLEAFFEMLHTDQDKAYYGYNHVVKANGQMAIDTLLITDALFRSQEIAVRRKYVDLVEAVRANGGQVRVFSSLHVSGDKLGQLSGVAALLRFPLPDLDDDDKDEDSDDDGDLAKQISAVVELDDTDVEYM</sequence>
<dbReference type="GO" id="GO:0005737">
    <property type="term" value="C:cytoplasm"/>
    <property type="evidence" value="ECO:0007669"/>
    <property type="project" value="UniProtKB-SubCell"/>
</dbReference>
<dbReference type="FunFam" id="3.30.1330.30:FF:000008">
    <property type="entry name" value="Protein pelota homolog"/>
    <property type="match status" value="1"/>
</dbReference>
<dbReference type="PANTHER" id="PTHR10853">
    <property type="entry name" value="PELOTA"/>
    <property type="match status" value="1"/>
</dbReference>
<comment type="similarity">
    <text evidence="3 6">Belongs to the eukaryotic release factor 1 family. Pelota subfamily.</text>
</comment>
<keyword evidence="4 6" id="KW-0963">Cytoplasm</keyword>
<dbReference type="FunFam" id="3.30.420.60:FF:000002">
    <property type="entry name" value="Protein pelota homolog"/>
    <property type="match status" value="1"/>
</dbReference>
<dbReference type="InterPro" id="IPR005142">
    <property type="entry name" value="eRF1_3"/>
</dbReference>
<dbReference type="GO" id="GO:0032790">
    <property type="term" value="P:ribosome disassembly"/>
    <property type="evidence" value="ECO:0007669"/>
    <property type="project" value="TreeGrafter"/>
</dbReference>
<name>A0A1V9ZB38_ACHHY</name>
<dbReference type="Pfam" id="PF03464">
    <property type="entry name" value="eRF1_2"/>
    <property type="match status" value="1"/>
</dbReference>
<accession>A0A1V9ZB38</accession>
<evidence type="ECO:0000256" key="4">
    <source>
        <dbReference type="ARBA" id="ARBA00022490"/>
    </source>
</evidence>
<evidence type="ECO:0000256" key="2">
    <source>
        <dbReference type="ARBA" id="ARBA00004496"/>
    </source>
</evidence>
<dbReference type="InterPro" id="IPR029064">
    <property type="entry name" value="Ribosomal_eL30-like_sf"/>
</dbReference>
<reference evidence="8 9" key="1">
    <citation type="journal article" date="2014" name="Genome Biol. Evol.">
        <title>The secreted proteins of Achlya hypogyna and Thraustotheca clavata identify the ancestral oomycete secretome and reveal gene acquisitions by horizontal gene transfer.</title>
        <authorList>
            <person name="Misner I."/>
            <person name="Blouin N."/>
            <person name="Leonard G."/>
            <person name="Richards T.A."/>
            <person name="Lane C.E."/>
        </authorList>
    </citation>
    <scope>NUCLEOTIDE SEQUENCE [LARGE SCALE GENOMIC DNA]</scope>
    <source>
        <strain evidence="8 9">ATCC 48635</strain>
    </source>
</reference>
<dbReference type="GO" id="GO:0071025">
    <property type="term" value="P:RNA surveillance"/>
    <property type="evidence" value="ECO:0007669"/>
    <property type="project" value="InterPro"/>
</dbReference>
<comment type="subcellular location">
    <subcellularLocation>
        <location evidence="2 6">Cytoplasm</location>
    </subcellularLocation>
</comment>
<dbReference type="AlphaFoldDB" id="A0A1V9ZB38"/>
<dbReference type="STRING" id="1202772.A0A1V9ZB38"/>
<evidence type="ECO:0000256" key="6">
    <source>
        <dbReference type="RuleBase" id="RU362019"/>
    </source>
</evidence>
<dbReference type="InterPro" id="IPR042226">
    <property type="entry name" value="eFR1_2_sf"/>
</dbReference>
<evidence type="ECO:0000256" key="3">
    <source>
        <dbReference type="ARBA" id="ARBA00009504"/>
    </source>
</evidence>
<keyword evidence="9" id="KW-1185">Reference proteome</keyword>
<keyword evidence="5 6" id="KW-0479">Metal-binding</keyword>
<dbReference type="NCBIfam" id="TIGR00111">
    <property type="entry name" value="pelota"/>
    <property type="match status" value="1"/>
</dbReference>
<comment type="caution">
    <text evidence="8">The sequence shown here is derived from an EMBL/GenBank/DDBJ whole genome shotgun (WGS) entry which is preliminary data.</text>
</comment>
<dbReference type="PANTHER" id="PTHR10853:SF0">
    <property type="entry name" value="PROTEIN PELOTA HOMOLOG"/>
    <property type="match status" value="1"/>
</dbReference>
<dbReference type="EMBL" id="JNBR01000332">
    <property type="protein sequence ID" value="OQR95204.1"/>
    <property type="molecule type" value="Genomic_DNA"/>
</dbReference>
<dbReference type="FunFam" id="2.30.30.870:FF:000001">
    <property type="entry name" value="Protein pelota homolog"/>
    <property type="match status" value="1"/>
</dbReference>
<organism evidence="8 9">
    <name type="scientific">Achlya hypogyna</name>
    <name type="common">Oomycete</name>
    <name type="synonym">Protoachlya hypogyna</name>
    <dbReference type="NCBI Taxonomy" id="1202772"/>
    <lineage>
        <taxon>Eukaryota</taxon>
        <taxon>Sar</taxon>
        <taxon>Stramenopiles</taxon>
        <taxon>Oomycota</taxon>
        <taxon>Saprolegniomycetes</taxon>
        <taxon>Saprolegniales</taxon>
        <taxon>Achlyaceae</taxon>
        <taxon>Achlya</taxon>
    </lineage>
</organism>
<dbReference type="SMART" id="SM01194">
    <property type="entry name" value="eRF1_1"/>
    <property type="match status" value="1"/>
</dbReference>
<dbReference type="Gene3D" id="3.30.420.60">
    <property type="entry name" value="eRF1 domain 2"/>
    <property type="match status" value="1"/>
</dbReference>
<dbReference type="InterPro" id="IPR004405">
    <property type="entry name" value="TF_pelota"/>
</dbReference>
<evidence type="ECO:0000313" key="9">
    <source>
        <dbReference type="Proteomes" id="UP000243579"/>
    </source>
</evidence>
<dbReference type="Gene3D" id="2.30.30.870">
    <property type="entry name" value="Pelota, domain A"/>
    <property type="match status" value="1"/>
</dbReference>
<dbReference type="Pfam" id="PF03465">
    <property type="entry name" value="eRF1_3"/>
    <property type="match status" value="1"/>
</dbReference>
<dbReference type="SUPFAM" id="SSF55315">
    <property type="entry name" value="L30e-like"/>
    <property type="match status" value="1"/>
</dbReference>
<dbReference type="Proteomes" id="UP000243579">
    <property type="component" value="Unassembled WGS sequence"/>
</dbReference>
<dbReference type="InterPro" id="IPR058547">
    <property type="entry name" value="Pelota_N"/>
</dbReference>
<dbReference type="OrthoDB" id="10249111at2759"/>
<comment type="cofactor">
    <cofactor evidence="1 6">
        <name>a divalent metal cation</name>
        <dbReference type="ChEBI" id="CHEBI:60240"/>
    </cofactor>
</comment>
<dbReference type="Gene3D" id="3.30.1330.30">
    <property type="match status" value="1"/>
</dbReference>
<evidence type="ECO:0000256" key="1">
    <source>
        <dbReference type="ARBA" id="ARBA00001968"/>
    </source>
</evidence>
<evidence type="ECO:0000259" key="7">
    <source>
        <dbReference type="SMART" id="SM01194"/>
    </source>
</evidence>
<comment type="function">
    <text evidence="6">Component of the Pelota-HBS1L complex, a complex that recognizes stalled ribosomes and triggers the No-Go Decay (NGD) pathway. In the Pelota-HBS1L complex, pelo recognizes ribosomes stalled at the 3' end of an mRNA and engages stalled ribosomes by destabilizing mRNA in the mRNA channel.</text>
</comment>